<keyword evidence="5" id="KW-0812">Transmembrane</keyword>
<evidence type="ECO:0000313" key="21">
    <source>
        <dbReference type="Proteomes" id="UP000472277"/>
    </source>
</evidence>
<dbReference type="GeneTree" id="ENSGT00940000156763"/>
<proteinExistence type="inferred from homology"/>
<dbReference type="PROSITE" id="PS51635">
    <property type="entry name" value="PNPLA"/>
    <property type="match status" value="1"/>
</dbReference>
<dbReference type="Pfam" id="PF01734">
    <property type="entry name" value="Patatin"/>
    <property type="match status" value="1"/>
</dbReference>
<dbReference type="InterPro" id="IPR050301">
    <property type="entry name" value="NTE"/>
</dbReference>
<dbReference type="EC" id="3.1.1.5" evidence="3"/>
<accession>A0A673YYF9</accession>
<organism evidence="20 21">
    <name type="scientific">Salmo trutta</name>
    <name type="common">Brown trout</name>
    <dbReference type="NCBI Taxonomy" id="8032"/>
    <lineage>
        <taxon>Eukaryota</taxon>
        <taxon>Metazoa</taxon>
        <taxon>Chordata</taxon>
        <taxon>Craniata</taxon>
        <taxon>Vertebrata</taxon>
        <taxon>Euteleostomi</taxon>
        <taxon>Actinopterygii</taxon>
        <taxon>Neopterygii</taxon>
        <taxon>Teleostei</taxon>
        <taxon>Protacanthopterygii</taxon>
        <taxon>Salmoniformes</taxon>
        <taxon>Salmonidae</taxon>
        <taxon>Salmoninae</taxon>
        <taxon>Salmo</taxon>
    </lineage>
</organism>
<evidence type="ECO:0000256" key="1">
    <source>
        <dbReference type="ARBA" id="ARBA00004643"/>
    </source>
</evidence>
<evidence type="ECO:0000256" key="11">
    <source>
        <dbReference type="ARBA" id="ARBA00023098"/>
    </source>
</evidence>
<dbReference type="InterPro" id="IPR016035">
    <property type="entry name" value="Acyl_Trfase/lysoPLipase"/>
</dbReference>
<keyword evidence="9 17" id="KW-0442">Lipid degradation</keyword>
<gene>
    <name evidence="20" type="primary">LOC115203995</name>
</gene>
<evidence type="ECO:0000313" key="20">
    <source>
        <dbReference type="Ensembl" id="ENSSTUP00000039811.1"/>
    </source>
</evidence>
<keyword evidence="12" id="KW-0472">Membrane</keyword>
<dbReference type="SUPFAM" id="SSF51206">
    <property type="entry name" value="cAMP-binding domain-like"/>
    <property type="match status" value="3"/>
</dbReference>
<feature type="short sequence motif" description="DGA/G" evidence="17">
    <location>
        <begin position="977"/>
        <end position="979"/>
    </location>
</feature>
<comment type="subcellular location">
    <subcellularLocation>
        <location evidence="1">Endoplasmic reticulum membrane</location>
        <topology evidence="1">Single-pass type III membrane protein</topology>
    </subcellularLocation>
</comment>
<feature type="domain" description="Cyclic nucleotide-binding" evidence="18">
    <location>
        <begin position="483"/>
        <end position="610"/>
    </location>
</feature>
<dbReference type="Proteomes" id="UP000472277">
    <property type="component" value="Chromosome 12"/>
</dbReference>
<dbReference type="PROSITE" id="PS50042">
    <property type="entry name" value="CNMP_BINDING_3"/>
    <property type="match status" value="3"/>
</dbReference>
<keyword evidence="4" id="KW-0597">Phosphoprotein</keyword>
<reference evidence="20" key="2">
    <citation type="submission" date="2025-09" db="UniProtKB">
        <authorList>
            <consortium name="Ensembl"/>
        </authorList>
    </citation>
    <scope>IDENTIFICATION</scope>
</reference>
<comment type="catalytic activity">
    <reaction evidence="16">
        <text>1-hexadecanoyl-sn-glycero-3-phosphocholine + H2O = sn-glycerol 3-phosphocholine + hexadecanoate + H(+)</text>
        <dbReference type="Rhea" id="RHEA:40435"/>
        <dbReference type="ChEBI" id="CHEBI:7896"/>
        <dbReference type="ChEBI" id="CHEBI:15377"/>
        <dbReference type="ChEBI" id="CHEBI:15378"/>
        <dbReference type="ChEBI" id="CHEBI:16870"/>
        <dbReference type="ChEBI" id="CHEBI:72998"/>
    </reaction>
    <physiologicalReaction direction="left-to-right" evidence="16">
        <dbReference type="Rhea" id="RHEA:40436"/>
    </physiologicalReaction>
</comment>
<dbReference type="FunFam" id="3.40.1090.10:FF:000001">
    <property type="entry name" value="neuropathy target esterase isoform X2"/>
    <property type="match status" value="1"/>
</dbReference>
<feature type="short sequence motif" description="GXSXG" evidence="17">
    <location>
        <begin position="855"/>
        <end position="859"/>
    </location>
</feature>
<comment type="catalytic activity">
    <reaction evidence="14">
        <text>1-hexadecanoyl-sn-glycero-3-phosphate + H2O = sn-glycerol 3-phosphate + hexadecanoate + H(+)</text>
        <dbReference type="Rhea" id="RHEA:49092"/>
        <dbReference type="ChEBI" id="CHEBI:7896"/>
        <dbReference type="ChEBI" id="CHEBI:15377"/>
        <dbReference type="ChEBI" id="CHEBI:15378"/>
        <dbReference type="ChEBI" id="CHEBI:57518"/>
        <dbReference type="ChEBI" id="CHEBI:57597"/>
    </reaction>
    <physiologicalReaction direction="left-to-right" evidence="14">
        <dbReference type="Rhea" id="RHEA:49093"/>
    </physiologicalReaction>
</comment>
<dbReference type="FunFam" id="2.60.120.10:FF:000012">
    <property type="entry name" value="neuropathy target esterase isoform X2"/>
    <property type="match status" value="1"/>
</dbReference>
<dbReference type="CDD" id="cd00038">
    <property type="entry name" value="CAP_ED"/>
    <property type="match status" value="3"/>
</dbReference>
<evidence type="ECO:0000256" key="4">
    <source>
        <dbReference type="ARBA" id="ARBA00022553"/>
    </source>
</evidence>
<dbReference type="FunFam" id="2.60.120.10:FF:000022">
    <property type="entry name" value="Patatin like phospholipase domain containing 7"/>
    <property type="match status" value="1"/>
</dbReference>
<keyword evidence="6" id="KW-0677">Repeat</keyword>
<evidence type="ECO:0000256" key="2">
    <source>
        <dbReference type="ARBA" id="ARBA00006636"/>
    </source>
</evidence>
<reference evidence="20" key="1">
    <citation type="submission" date="2025-08" db="UniProtKB">
        <authorList>
            <consortium name="Ensembl"/>
        </authorList>
    </citation>
    <scope>IDENTIFICATION</scope>
</reference>
<dbReference type="Gene3D" id="2.60.120.10">
    <property type="entry name" value="Jelly Rolls"/>
    <property type="match status" value="3"/>
</dbReference>
<evidence type="ECO:0000256" key="6">
    <source>
        <dbReference type="ARBA" id="ARBA00022737"/>
    </source>
</evidence>
<dbReference type="AlphaFoldDB" id="A0A673YYF9"/>
<dbReference type="PANTHER" id="PTHR14226">
    <property type="entry name" value="NEUROPATHY TARGET ESTERASE/SWISS CHEESE D.MELANOGASTER"/>
    <property type="match status" value="1"/>
</dbReference>
<dbReference type="InterPro" id="IPR002641">
    <property type="entry name" value="PNPLA_dom"/>
</dbReference>
<dbReference type="CDD" id="cd07225">
    <property type="entry name" value="Pat_PNPLA6_PNPLA7"/>
    <property type="match status" value="1"/>
</dbReference>
<keyword evidence="21" id="KW-1185">Reference proteome</keyword>
<keyword evidence="8" id="KW-0256">Endoplasmic reticulum</keyword>
<comment type="catalytic activity">
    <reaction evidence="13">
        <text>1-(9Z-octadecenoyl)-sn-glycero-3-phosphocholine + H2O = sn-glycerol 3-phosphocholine + (9Z)-octadecenoate + H(+)</text>
        <dbReference type="Rhea" id="RHEA:40807"/>
        <dbReference type="ChEBI" id="CHEBI:15377"/>
        <dbReference type="ChEBI" id="CHEBI:15378"/>
        <dbReference type="ChEBI" id="CHEBI:16870"/>
        <dbReference type="ChEBI" id="CHEBI:28610"/>
        <dbReference type="ChEBI" id="CHEBI:30823"/>
    </reaction>
    <physiologicalReaction direction="left-to-right" evidence="13">
        <dbReference type="Rhea" id="RHEA:40808"/>
    </physiologicalReaction>
</comment>
<keyword evidence="11 17" id="KW-0443">Lipid metabolism</keyword>
<feature type="domain" description="PNPLA" evidence="19">
    <location>
        <begin position="824"/>
        <end position="990"/>
    </location>
</feature>
<dbReference type="SUPFAM" id="SSF52151">
    <property type="entry name" value="FabD/lysophospholipase-like"/>
    <property type="match status" value="1"/>
</dbReference>
<evidence type="ECO:0000256" key="14">
    <source>
        <dbReference type="ARBA" id="ARBA00048133"/>
    </source>
</evidence>
<feature type="active site" description="Proton acceptor" evidence="17">
    <location>
        <position position="977"/>
    </location>
</feature>
<keyword evidence="10" id="KW-1133">Transmembrane helix</keyword>
<sequence>MSSKSSLDTKNKQKEGGILCFTGHHSLFIRCMLSSHCCVSAVIFVDSMLLCLFEGGQQAVPRYRFRKRDKVLFYGRKIMRKVSHYWSLAGTISTQNRPTRKGCTSLCYLMCLCCRILRIRKEPPTLQPKEPPPSLLEADLTEFDVQNSNLPSEVLYMLKNVRVLGHFEKPLFLELCRHMVFVELQEGEGLFRPGDDDDSIYVVQDGRLELCIHENDGTEPVVKDVLPGDSVHSLLSILDIITGYPAPYKTVSARAASRSTILRLPASAFQSVFEKYPETLVRVIQIIMVRLQRVTFLALHNYLGLTTELFNPVIHTHTHTHHHNAILRSILKKSVTMQHTPSAVFHYTDSGGRSDTVHPSKVSSIFQAAKKDLLGIIQLQDPGLLEGRVTLHQVKAGSVVARQGDQEVSVQFVILGLLHVYQRMIDREEDTCLFVTHPGELVGQLAVLTGEPLIFTVRAHRDCSFLSISKTHFYEIMRAEPTVVLNVAHTVVRRMSSFVRQIDFALDWMAVEAGRAVYRQGDKSDSTFIVLSGRLRSVIMKEDGKKELTGEYGRGDLIGVVEALTHQNRATTVHAVRDSELAKLPEGALSYIKRKFPQVVTRLIHLLGQKILQQVNGPLTGSKWDAGNPASNLSTVTVLPVSEEVPLTAFTLELQHALIAIGNHTHFPPLSSSRHVHEYRLSSWLGQQEDIHRIVLYQTDYTLTPWTQRCIRQADCIIIVGLGEQDPAVGELERMLEGSAVRAQKQLVLLHREDGPPPQGTVEWLNMRSWISRHLHLSCPRRVFSKRSLPKLIEMYQRVFQKPADRHSDFSRLARVLTGNAIALILGGGGARGCSQVGIMHALSEAGIPVDLVGGVSIGSLMGGLYAEDRSHCRMRMRAREWAMGMTSVFKKVLDLTYPITSMFSGAAFNSSIYTVFKGKQIEDLWIPYFNITTDITASTMRVHTDGSLWRYVRASMSLSGYLPPLCDPKDGHLLMDGGYINNLPADVARSMGAKVVIAIDVGSQDETNLTNYGDSLSGWWLLWKRLNPLAEKVKVLNMAEIQTRLAYVCCVRQLESVKSSDYCEYIRPPIDRYRTLEFGKFDEIAEVGYQHGKTVFDVWSRSGVVEKMLKDRHQEDVAAQLFSGLSRDVRSGSSPGSGWATQEHLETCPKATPALSWVVVLLEGEPSPQSEVLTSLEQVIKALSVLFSIHLSLDPD</sequence>
<evidence type="ECO:0000256" key="3">
    <source>
        <dbReference type="ARBA" id="ARBA00013274"/>
    </source>
</evidence>
<dbReference type="Pfam" id="PF24179">
    <property type="entry name" value="NTE_Ploop"/>
    <property type="match status" value="1"/>
</dbReference>
<evidence type="ECO:0000256" key="12">
    <source>
        <dbReference type="ARBA" id="ARBA00023136"/>
    </source>
</evidence>
<dbReference type="SMART" id="SM00100">
    <property type="entry name" value="cNMP"/>
    <property type="match status" value="3"/>
</dbReference>
<evidence type="ECO:0000256" key="9">
    <source>
        <dbReference type="ARBA" id="ARBA00022963"/>
    </source>
</evidence>
<dbReference type="GO" id="GO:0016042">
    <property type="term" value="P:lipid catabolic process"/>
    <property type="evidence" value="ECO:0007669"/>
    <property type="project" value="UniProtKB-UniRule"/>
</dbReference>
<dbReference type="InterPro" id="IPR018490">
    <property type="entry name" value="cNMP-bd_dom_sf"/>
</dbReference>
<dbReference type="GO" id="GO:0005789">
    <property type="term" value="C:endoplasmic reticulum membrane"/>
    <property type="evidence" value="ECO:0007669"/>
    <property type="project" value="UniProtKB-SubCell"/>
</dbReference>
<evidence type="ECO:0000256" key="5">
    <source>
        <dbReference type="ARBA" id="ARBA00022692"/>
    </source>
</evidence>
<evidence type="ECO:0000256" key="10">
    <source>
        <dbReference type="ARBA" id="ARBA00022989"/>
    </source>
</evidence>
<evidence type="ECO:0000256" key="8">
    <source>
        <dbReference type="ARBA" id="ARBA00022824"/>
    </source>
</evidence>
<evidence type="ECO:0000259" key="19">
    <source>
        <dbReference type="PROSITE" id="PS51635"/>
    </source>
</evidence>
<evidence type="ECO:0000256" key="13">
    <source>
        <dbReference type="ARBA" id="ARBA00047314"/>
    </source>
</evidence>
<dbReference type="InterPro" id="IPR014710">
    <property type="entry name" value="RmlC-like_jellyroll"/>
</dbReference>
<feature type="short sequence motif" description="GXGXXG" evidence="17">
    <location>
        <begin position="828"/>
        <end position="833"/>
    </location>
</feature>
<feature type="domain" description="Cyclic nucleotide-binding" evidence="18">
    <location>
        <begin position="163"/>
        <end position="290"/>
    </location>
</feature>
<dbReference type="FunFam" id="2.60.120.10:FF:000010">
    <property type="entry name" value="neuropathy target esterase isoform X1"/>
    <property type="match status" value="1"/>
</dbReference>
<name>A0A673YYF9_SALTR</name>
<comment type="catalytic activity">
    <reaction evidence="15">
        <text>a 1-acyl-sn-glycero-3-phosphocholine + H2O = sn-glycerol 3-phosphocholine + a fatty acid + H(+)</text>
        <dbReference type="Rhea" id="RHEA:15177"/>
        <dbReference type="ChEBI" id="CHEBI:15377"/>
        <dbReference type="ChEBI" id="CHEBI:15378"/>
        <dbReference type="ChEBI" id="CHEBI:16870"/>
        <dbReference type="ChEBI" id="CHEBI:28868"/>
        <dbReference type="ChEBI" id="CHEBI:58168"/>
        <dbReference type="EC" id="3.1.1.5"/>
    </reaction>
    <physiologicalReaction direction="left-to-right" evidence="15">
        <dbReference type="Rhea" id="RHEA:15178"/>
    </physiologicalReaction>
</comment>
<comment type="similarity">
    <text evidence="2">Belongs to the NTE family.</text>
</comment>
<dbReference type="GO" id="GO:0004622">
    <property type="term" value="F:phosphatidylcholine lysophospholipase activity"/>
    <property type="evidence" value="ECO:0007669"/>
    <property type="project" value="UniProtKB-EC"/>
</dbReference>
<dbReference type="InterPro" id="IPR000595">
    <property type="entry name" value="cNMP-bd_dom"/>
</dbReference>
<dbReference type="Pfam" id="PF00027">
    <property type="entry name" value="cNMP_binding"/>
    <property type="match status" value="3"/>
</dbReference>
<protein>
    <recommendedName>
        <fullName evidence="3">lysophospholipase</fullName>
        <ecNumber evidence="3">3.1.1.5</ecNumber>
    </recommendedName>
</protein>
<feature type="active site" description="Nucleophile" evidence="17">
    <location>
        <position position="857"/>
    </location>
</feature>
<dbReference type="PANTHER" id="PTHR14226:SF23">
    <property type="entry name" value="PATATIN-LIKE PHOSPHOLIPASE DOMAIN-CONTAINING PROTEIN 7"/>
    <property type="match status" value="1"/>
</dbReference>
<feature type="domain" description="Cyclic nucleotide-binding" evidence="18">
    <location>
        <begin position="394"/>
        <end position="477"/>
    </location>
</feature>
<dbReference type="Ensembl" id="ENSSTUT00000041615.1">
    <property type="protein sequence ID" value="ENSSTUP00000039811.1"/>
    <property type="gene ID" value="ENSSTUG00000013580.1"/>
</dbReference>
<evidence type="ECO:0000256" key="7">
    <source>
        <dbReference type="ARBA" id="ARBA00022801"/>
    </source>
</evidence>
<keyword evidence="7 17" id="KW-0378">Hydrolase</keyword>
<dbReference type="InterPro" id="IPR056556">
    <property type="entry name" value="NTE1_P-loop_dom"/>
</dbReference>
<evidence type="ECO:0000256" key="15">
    <source>
        <dbReference type="ARBA" id="ARBA00048454"/>
    </source>
</evidence>
<dbReference type="Gene3D" id="3.40.1090.10">
    <property type="entry name" value="Cytosolic phospholipase A2 catalytic domain"/>
    <property type="match status" value="1"/>
</dbReference>
<evidence type="ECO:0000256" key="16">
    <source>
        <dbReference type="ARBA" id="ARBA00048656"/>
    </source>
</evidence>
<evidence type="ECO:0000259" key="18">
    <source>
        <dbReference type="PROSITE" id="PS50042"/>
    </source>
</evidence>
<evidence type="ECO:0000256" key="17">
    <source>
        <dbReference type="PROSITE-ProRule" id="PRU01161"/>
    </source>
</evidence>